<accession>A0ACC1UDZ5</accession>
<evidence type="ECO:0000313" key="2">
    <source>
        <dbReference type="Proteomes" id="UP001163835"/>
    </source>
</evidence>
<comment type="caution">
    <text evidence="1">The sequence shown here is derived from an EMBL/GenBank/DDBJ whole genome shotgun (WGS) entry which is preliminary data.</text>
</comment>
<evidence type="ECO:0000313" key="1">
    <source>
        <dbReference type="EMBL" id="KAJ3815028.1"/>
    </source>
</evidence>
<organism evidence="1 2">
    <name type="scientific">Lentinula aff. lateritia</name>
    <dbReference type="NCBI Taxonomy" id="2804960"/>
    <lineage>
        <taxon>Eukaryota</taxon>
        <taxon>Fungi</taxon>
        <taxon>Dikarya</taxon>
        <taxon>Basidiomycota</taxon>
        <taxon>Agaricomycotina</taxon>
        <taxon>Agaricomycetes</taxon>
        <taxon>Agaricomycetidae</taxon>
        <taxon>Agaricales</taxon>
        <taxon>Marasmiineae</taxon>
        <taxon>Omphalotaceae</taxon>
        <taxon>Lentinula</taxon>
    </lineage>
</organism>
<keyword evidence="2" id="KW-1185">Reference proteome</keyword>
<dbReference type="EMBL" id="MU794956">
    <property type="protein sequence ID" value="KAJ3815028.1"/>
    <property type="molecule type" value="Genomic_DNA"/>
</dbReference>
<proteinExistence type="predicted"/>
<name>A0ACC1UDZ5_9AGAR</name>
<gene>
    <name evidence="1" type="ORF">F5876DRAFT_72408</name>
</gene>
<dbReference type="Proteomes" id="UP001163835">
    <property type="component" value="Unassembled WGS sequence"/>
</dbReference>
<protein>
    <submittedName>
        <fullName evidence="1">Uncharacterized protein</fullName>
    </submittedName>
</protein>
<sequence>MFFKLRRKESPWEVAERKLVDPVLMYEEEELDLDVVNPTDICGTYVFDVKKHDQSEADLRNAVVIARQQLLQEIATKGLNVLLTESWNLTVYRQGKRRRIEVRYSGRPAHACGKLPLIHPPPFMELLRD</sequence>
<reference evidence="1" key="1">
    <citation type="submission" date="2022-09" db="EMBL/GenBank/DDBJ databases">
        <title>A Global Phylogenomic Analysis of the Shiitake Genus Lentinula.</title>
        <authorList>
            <consortium name="DOE Joint Genome Institute"/>
            <person name="Sierra-Patev S."/>
            <person name="Min B."/>
            <person name="Naranjo-Ortiz M."/>
            <person name="Looney B."/>
            <person name="Konkel Z."/>
            <person name="Slot J.C."/>
            <person name="Sakamoto Y."/>
            <person name="Steenwyk J.L."/>
            <person name="Rokas A."/>
            <person name="Carro J."/>
            <person name="Camarero S."/>
            <person name="Ferreira P."/>
            <person name="Molpeceres G."/>
            <person name="Ruiz-Duenas F.J."/>
            <person name="Serrano A."/>
            <person name="Henrissat B."/>
            <person name="Drula E."/>
            <person name="Hughes K.W."/>
            <person name="Mata J.L."/>
            <person name="Ishikawa N.K."/>
            <person name="Vargas-Isla R."/>
            <person name="Ushijima S."/>
            <person name="Smith C.A."/>
            <person name="Ahrendt S."/>
            <person name="Andreopoulos W."/>
            <person name="He G."/>
            <person name="Labutti K."/>
            <person name="Lipzen A."/>
            <person name="Ng V."/>
            <person name="Riley R."/>
            <person name="Sandor L."/>
            <person name="Barry K."/>
            <person name="Martinez A.T."/>
            <person name="Xiao Y."/>
            <person name="Gibbons J.G."/>
            <person name="Terashima K."/>
            <person name="Grigoriev I.V."/>
            <person name="Hibbett D.S."/>
        </authorList>
    </citation>
    <scope>NUCLEOTIDE SEQUENCE</scope>
    <source>
        <strain evidence="1">TMI1499</strain>
    </source>
</reference>